<dbReference type="InterPro" id="IPR050553">
    <property type="entry name" value="Thioredoxin_ResA/DsbE_sf"/>
</dbReference>
<dbReference type="PANTHER" id="PTHR42852:SF6">
    <property type="entry name" value="THIOL:DISULFIDE INTERCHANGE PROTEIN DSBE"/>
    <property type="match status" value="1"/>
</dbReference>
<dbReference type="InterPro" id="IPR036249">
    <property type="entry name" value="Thioredoxin-like_sf"/>
</dbReference>
<dbReference type="GO" id="GO:0030288">
    <property type="term" value="C:outer membrane-bounded periplasmic space"/>
    <property type="evidence" value="ECO:0007669"/>
    <property type="project" value="InterPro"/>
</dbReference>
<keyword evidence="6" id="KW-1133">Transmembrane helix</keyword>
<evidence type="ECO:0000256" key="2">
    <source>
        <dbReference type="ARBA" id="ARBA00007758"/>
    </source>
</evidence>
<accession>A0A160TA74</accession>
<protein>
    <submittedName>
        <fullName evidence="8">Cytochrome c-type biogenesis protein CcmG/DsbE, thiol:disulfide oxidoreductase</fullName>
    </submittedName>
</protein>
<dbReference type="GO" id="GO:0015036">
    <property type="term" value="F:disulfide oxidoreductase activity"/>
    <property type="evidence" value="ECO:0007669"/>
    <property type="project" value="InterPro"/>
</dbReference>
<dbReference type="Gene3D" id="3.40.30.10">
    <property type="entry name" value="Glutaredoxin"/>
    <property type="match status" value="1"/>
</dbReference>
<organism evidence="8">
    <name type="scientific">hydrothermal vent metagenome</name>
    <dbReference type="NCBI Taxonomy" id="652676"/>
    <lineage>
        <taxon>unclassified sequences</taxon>
        <taxon>metagenomes</taxon>
        <taxon>ecological metagenomes</taxon>
    </lineage>
</organism>
<reference evidence="8" key="1">
    <citation type="submission" date="2015-10" db="EMBL/GenBank/DDBJ databases">
        <authorList>
            <person name="Gilbert D.G."/>
        </authorList>
    </citation>
    <scope>NUCLEOTIDE SEQUENCE</scope>
</reference>
<keyword evidence="6" id="KW-0472">Membrane</keyword>
<dbReference type="PROSITE" id="PS00194">
    <property type="entry name" value="THIOREDOXIN_1"/>
    <property type="match status" value="1"/>
</dbReference>
<dbReference type="AlphaFoldDB" id="A0A160TA74"/>
<evidence type="ECO:0000256" key="3">
    <source>
        <dbReference type="ARBA" id="ARBA00022748"/>
    </source>
</evidence>
<sequence>MNRSLLFIPLGIFVLMAVVFWIGLGQEDKTSLPSPLIDHPFPEFSLTVLEDSRAVTKADIVGAPALVNVWATWCPTCKQEHTFLNELASQGVRIFGINYKDNDEKAKDWLMSFGNPYIWNLSDPNGQLGLELGVYGAPETFLVDSKGIIRAKHIGDLNPKVWQTLKLQFEAME</sequence>
<proteinExistence type="inferred from homology"/>
<comment type="similarity">
    <text evidence="2">Belongs to the thioredoxin family. DsbE subfamily.</text>
</comment>
<evidence type="ECO:0000313" key="8">
    <source>
        <dbReference type="EMBL" id="CUS41165.1"/>
    </source>
</evidence>
<evidence type="ECO:0000256" key="1">
    <source>
        <dbReference type="ARBA" id="ARBA00004196"/>
    </source>
</evidence>
<keyword evidence="5" id="KW-0676">Redox-active center</keyword>
<dbReference type="EMBL" id="CZQC01000036">
    <property type="protein sequence ID" value="CUS41165.1"/>
    <property type="molecule type" value="Genomic_DNA"/>
</dbReference>
<gene>
    <name evidence="8" type="ORF">MGWOODY_Tha724</name>
</gene>
<dbReference type="InterPro" id="IPR017937">
    <property type="entry name" value="Thioredoxin_CS"/>
</dbReference>
<feature type="transmembrane region" description="Helical" evidence="6">
    <location>
        <begin position="6"/>
        <end position="24"/>
    </location>
</feature>
<keyword evidence="3" id="KW-0201">Cytochrome c-type biogenesis</keyword>
<dbReference type="GO" id="GO:0017004">
    <property type="term" value="P:cytochrome complex assembly"/>
    <property type="evidence" value="ECO:0007669"/>
    <property type="project" value="UniProtKB-KW"/>
</dbReference>
<keyword evidence="4" id="KW-1015">Disulfide bond</keyword>
<evidence type="ECO:0000259" key="7">
    <source>
        <dbReference type="PROSITE" id="PS51352"/>
    </source>
</evidence>
<dbReference type="SUPFAM" id="SSF52833">
    <property type="entry name" value="Thioredoxin-like"/>
    <property type="match status" value="1"/>
</dbReference>
<evidence type="ECO:0000256" key="5">
    <source>
        <dbReference type="ARBA" id="ARBA00023284"/>
    </source>
</evidence>
<name>A0A160TA74_9ZZZZ</name>
<dbReference type="PROSITE" id="PS51352">
    <property type="entry name" value="THIOREDOXIN_2"/>
    <property type="match status" value="1"/>
</dbReference>
<dbReference type="InterPro" id="IPR013766">
    <property type="entry name" value="Thioredoxin_domain"/>
</dbReference>
<dbReference type="NCBIfam" id="TIGR00385">
    <property type="entry name" value="dsbE"/>
    <property type="match status" value="1"/>
</dbReference>
<dbReference type="CDD" id="cd03010">
    <property type="entry name" value="TlpA_like_DsbE"/>
    <property type="match status" value="1"/>
</dbReference>
<feature type="domain" description="Thioredoxin" evidence="7">
    <location>
        <begin position="35"/>
        <end position="173"/>
    </location>
</feature>
<dbReference type="InterPro" id="IPR004799">
    <property type="entry name" value="Periplasmic_diS_OxRdtase_DsbE"/>
</dbReference>
<evidence type="ECO:0000256" key="4">
    <source>
        <dbReference type="ARBA" id="ARBA00023157"/>
    </source>
</evidence>
<evidence type="ECO:0000256" key="6">
    <source>
        <dbReference type="SAM" id="Phobius"/>
    </source>
</evidence>
<dbReference type="PANTHER" id="PTHR42852">
    <property type="entry name" value="THIOL:DISULFIDE INTERCHANGE PROTEIN DSBE"/>
    <property type="match status" value="1"/>
</dbReference>
<dbReference type="InterPro" id="IPR013740">
    <property type="entry name" value="Redoxin"/>
</dbReference>
<dbReference type="Pfam" id="PF08534">
    <property type="entry name" value="Redoxin"/>
    <property type="match status" value="1"/>
</dbReference>
<comment type="subcellular location">
    <subcellularLocation>
        <location evidence="1">Cell envelope</location>
    </subcellularLocation>
</comment>
<keyword evidence="6" id="KW-0812">Transmembrane</keyword>